<dbReference type="AlphaFoldDB" id="A0A318TIE2"/>
<keyword evidence="1" id="KW-1133">Transmembrane helix</keyword>
<proteinExistence type="predicted"/>
<feature type="transmembrane region" description="Helical" evidence="1">
    <location>
        <begin position="48"/>
        <end position="70"/>
    </location>
</feature>
<keyword evidence="1" id="KW-0472">Membrane</keyword>
<keyword evidence="3" id="KW-1185">Reference proteome</keyword>
<comment type="caution">
    <text evidence="2">The sequence shown here is derived from an EMBL/GenBank/DDBJ whole genome shotgun (WGS) entry which is preliminary data.</text>
</comment>
<organism evidence="2 3">
    <name type="scientific">Ureibacillus chungkukjangi</name>
    <dbReference type="NCBI Taxonomy" id="1202712"/>
    <lineage>
        <taxon>Bacteria</taxon>
        <taxon>Bacillati</taxon>
        <taxon>Bacillota</taxon>
        <taxon>Bacilli</taxon>
        <taxon>Bacillales</taxon>
        <taxon>Caryophanaceae</taxon>
        <taxon>Ureibacillus</taxon>
    </lineage>
</organism>
<reference evidence="2 3" key="1">
    <citation type="submission" date="2018-06" db="EMBL/GenBank/DDBJ databases">
        <title>Genomic Encyclopedia of Archaeal and Bacterial Type Strains, Phase II (KMG-II): from individual species to whole genera.</title>
        <authorList>
            <person name="Goeker M."/>
        </authorList>
    </citation>
    <scope>NUCLEOTIDE SEQUENCE [LARGE SCALE GENOMIC DNA]</scope>
    <source>
        <strain evidence="2 3">KACC 16626</strain>
    </source>
</reference>
<dbReference type="RefSeq" id="WP_107936951.1">
    <property type="nucleotide sequence ID" value="NZ_CP085009.1"/>
</dbReference>
<evidence type="ECO:0000313" key="2">
    <source>
        <dbReference type="EMBL" id="PYF03697.1"/>
    </source>
</evidence>
<evidence type="ECO:0000313" key="3">
    <source>
        <dbReference type="Proteomes" id="UP000247416"/>
    </source>
</evidence>
<name>A0A318TIE2_9BACL</name>
<dbReference type="Proteomes" id="UP000247416">
    <property type="component" value="Unassembled WGS sequence"/>
</dbReference>
<keyword evidence="1" id="KW-0812">Transmembrane</keyword>
<protein>
    <submittedName>
        <fullName evidence="2">Uncharacterized protein</fullName>
    </submittedName>
</protein>
<evidence type="ECO:0000256" key="1">
    <source>
        <dbReference type="SAM" id="Phobius"/>
    </source>
</evidence>
<gene>
    <name evidence="2" type="ORF">BJ095_12934</name>
</gene>
<dbReference type="OrthoDB" id="2476187at2"/>
<sequence>MIRSKEALIGAAMLLCICLYLTFSISDAEKIGARSQFMTFPINYKDGYILFGIIGSILFIIALFLIVLGLKRYRFRTVAIVAVLYGLSPLILITLYQETLASGIDSISYDGNGECHFESIGEEQLKGECNFILHNHSNEAVSFELEFLDSDVMADAVRMESLMNLAGPYNLTIEANEKRSVKVNEILDVSGIPKHIEWGSTAKIHFKLMDGKSARIL</sequence>
<feature type="transmembrane region" description="Helical" evidence="1">
    <location>
        <begin position="77"/>
        <end position="96"/>
    </location>
</feature>
<dbReference type="EMBL" id="QJTJ01000029">
    <property type="protein sequence ID" value="PYF03697.1"/>
    <property type="molecule type" value="Genomic_DNA"/>
</dbReference>
<accession>A0A318TIE2</accession>